<feature type="region of interest" description="Disordered" evidence="1">
    <location>
        <begin position="1255"/>
        <end position="1296"/>
    </location>
</feature>
<evidence type="ECO:0000256" key="1">
    <source>
        <dbReference type="SAM" id="MobiDB-lite"/>
    </source>
</evidence>
<evidence type="ECO:0008006" key="6">
    <source>
        <dbReference type="Google" id="ProtNLM"/>
    </source>
</evidence>
<feature type="compositionally biased region" description="Acidic residues" evidence="1">
    <location>
        <begin position="1265"/>
        <end position="1288"/>
    </location>
</feature>
<dbReference type="Pfam" id="PF24101">
    <property type="entry name" value="WHD_GTF3C1"/>
    <property type="match status" value="1"/>
</dbReference>
<feature type="region of interest" description="Disordered" evidence="1">
    <location>
        <begin position="900"/>
        <end position="925"/>
    </location>
</feature>
<dbReference type="GO" id="GO:0042791">
    <property type="term" value="P:5S class rRNA transcription by RNA polymerase III"/>
    <property type="evidence" value="ECO:0007669"/>
    <property type="project" value="TreeGrafter"/>
</dbReference>
<dbReference type="GO" id="GO:0003677">
    <property type="term" value="F:DNA binding"/>
    <property type="evidence" value="ECO:0007669"/>
    <property type="project" value="InterPro"/>
</dbReference>
<dbReference type="OrthoDB" id="68020at2759"/>
<evidence type="ECO:0000259" key="3">
    <source>
        <dbReference type="Pfam" id="PF24101"/>
    </source>
</evidence>
<evidence type="ECO:0000313" key="5">
    <source>
        <dbReference type="Proteomes" id="UP000267251"/>
    </source>
</evidence>
<feature type="region of interest" description="Disordered" evidence="1">
    <location>
        <begin position="714"/>
        <end position="756"/>
    </location>
</feature>
<feature type="region of interest" description="Disordered" evidence="1">
    <location>
        <begin position="358"/>
        <end position="380"/>
    </location>
</feature>
<keyword evidence="5" id="KW-1185">Reference proteome</keyword>
<dbReference type="InterPro" id="IPR044210">
    <property type="entry name" value="Tfc3-like"/>
</dbReference>
<dbReference type="EMBL" id="KZ987976">
    <property type="protein sequence ID" value="RKP13631.1"/>
    <property type="molecule type" value="Genomic_DNA"/>
</dbReference>
<feature type="compositionally biased region" description="Low complexity" evidence="1">
    <location>
        <begin position="532"/>
        <end position="545"/>
    </location>
</feature>
<proteinExistence type="predicted"/>
<feature type="compositionally biased region" description="Basic residues" evidence="1">
    <location>
        <begin position="913"/>
        <end position="925"/>
    </location>
</feature>
<evidence type="ECO:0000313" key="4">
    <source>
        <dbReference type="EMBL" id="RKP13631.1"/>
    </source>
</evidence>
<feature type="compositionally biased region" description="Basic and acidic residues" evidence="1">
    <location>
        <begin position="746"/>
        <end position="756"/>
    </location>
</feature>
<dbReference type="Pfam" id="PF20222">
    <property type="entry name" value="DUF6581"/>
    <property type="match status" value="1"/>
</dbReference>
<feature type="compositionally biased region" description="Acidic residues" evidence="1">
    <location>
        <begin position="1120"/>
        <end position="1138"/>
    </location>
</feature>
<dbReference type="InterPro" id="IPR046488">
    <property type="entry name" value="Sfc3/Tfc3_C"/>
</dbReference>
<organism evidence="4 5">
    <name type="scientific">Piptocephalis cylindrospora</name>
    <dbReference type="NCBI Taxonomy" id="1907219"/>
    <lineage>
        <taxon>Eukaryota</taxon>
        <taxon>Fungi</taxon>
        <taxon>Fungi incertae sedis</taxon>
        <taxon>Zoopagomycota</taxon>
        <taxon>Zoopagomycotina</taxon>
        <taxon>Zoopagomycetes</taxon>
        <taxon>Zoopagales</taxon>
        <taxon>Piptocephalidaceae</taxon>
        <taxon>Piptocephalis</taxon>
    </lineage>
</organism>
<feature type="domain" description="GTF3C1 extended winged-helix" evidence="3">
    <location>
        <begin position="573"/>
        <end position="681"/>
    </location>
</feature>
<dbReference type="GO" id="GO:0000127">
    <property type="term" value="C:transcription factor TFIIIC complex"/>
    <property type="evidence" value="ECO:0007669"/>
    <property type="project" value="InterPro"/>
</dbReference>
<feature type="region of interest" description="Disordered" evidence="1">
    <location>
        <begin position="1077"/>
        <end position="1143"/>
    </location>
</feature>
<accession>A0A4P9Y5X8</accession>
<feature type="compositionally biased region" description="Basic and acidic residues" evidence="1">
    <location>
        <begin position="358"/>
        <end position="371"/>
    </location>
</feature>
<feature type="region of interest" description="Disordered" evidence="1">
    <location>
        <begin position="522"/>
        <end position="549"/>
    </location>
</feature>
<protein>
    <recommendedName>
        <fullName evidence="6">B-block binding subunit of TFIIIC domain-containing protein</fullName>
    </recommendedName>
</protein>
<name>A0A4P9Y5X8_9FUNG</name>
<feature type="compositionally biased region" description="Acidic residues" evidence="1">
    <location>
        <begin position="728"/>
        <end position="745"/>
    </location>
</feature>
<feature type="domain" description="Transcription factor tau subunit sfc3/Tfc3 C-terminal" evidence="2">
    <location>
        <begin position="1509"/>
        <end position="1605"/>
    </location>
</feature>
<dbReference type="GO" id="GO:0006384">
    <property type="term" value="P:transcription initiation at RNA polymerase III promoter"/>
    <property type="evidence" value="ECO:0007669"/>
    <property type="project" value="InterPro"/>
</dbReference>
<sequence>MDCVFHAFREYLAFESEALPFPRIWEILAKPTPLSIDDPVSSRTATWHTEMDEAARAYYWKYLRQYDGLIFHRKTAPSSELASITSAAGIERKRLIKDTTITADEREDLVDVTALTLEEIYQVYGPEGVRLTIGVTEAVRRRYLCGVTEESFAPKKLETLSHIARRRERGMTQIQLTKALKSKPQTVFHFVLGLLKDHDQSEDIDVSSALLKIKREKLAAIDQEGIEGSERADHVLQSGLISRQVLVLLEKAQGRAIHVEDLIATLLPKLNNPSHRRWFNRLMRHMQDDGYLKTVKVQAEGSMGAEKSGYADVDTGSESATLEGKEEEDEVEVVDKVSWKNARRCAILLPAGAAWLEKDRKKEKEDTRDQGTSRQGLSTAHMNAMTNQLDIKMPGQTSTLAHGRGLQVGLALEQQVYRLLQEAGRKGATQGEMEERLGGINHKQFLRGVEHLGSVDPTTKVDTFVQVVEFEGRERRFRYYSSTAYADMMREGKESEMMGMTCLDGRGSEGGGDIVMNDSAESLEKGRSGEASPRPTNSTTPRSTPQVIESAQASAKLYARNKANIPSASQVRSVNASRRRQVILDWIEADGIIGNGVVEVRKFNQRLAQTFPDTEGQGGYEVCRRTFLRTVRVMEAEKSLHTLTVHVPLPEGGSQERSVILRNDIAAEDPLVAAFVQRLKEDYMIRTQASIFRPIERAEGLKVAKIKDVVGEKRKRAPGEGNGGQRMDDDEEEEEEEEEEDEEEERSSTPKDSSGRSEKSWWFRAESLGYIRSKFLRARALHEFIVRHLQDMAAEDETGKTDSSSRTFRSAILLSIFTLDLYLKIVGHTLDGEALNAFLDQADDAREMRQLRDTRLVELPLAIREDIIGSGRYLGKLRNKTHGSLQILQTLGLVVSADEDTDADGSEEMSRNSRVKGKGRRHKGRIPSQKEGLHYLYTLPLRVTFPEIMDEDGQACDVESVEQAERYWVDLQTLVHRTYVEDRDRSGPLQKRGPSTGPISHIFRLRSWIQSARVTLDQRRSLMRYVDRGTGRTPYSSVPLCRKIAGEIRMPVEQVSSFYWKVQKDISRRRSLISQKKRQGGRLLSVDRDTSLEMEDETSSVGPRPSKTLSSNHPGALQEDNVEEEEEEEKGGDEEDELSGSSINLLSISSRSSGRRSGPRLTRLVWSKDMEERLLFGITVLRLVAPRQSYADPTSLSSILPEITQYAITMERIRRKSGMLLQTPRGVNKTRTIRTFLIPILEQAYIQGDLTRPKGLISGSRARDGEEEGDEEEEGYEEDEEEGDEDGESGPSQNSHLIPTEWLQKTMAYLWEVFGKKGGHLAREEEEEMAESRKLDQKARRGYSLMKSGAQTRARYVVHAGDKGDMEGPADRRSGAAISHLSFLSSQSTDLGIMDGVPTGAHMGIYGDGGEEGDGGSRGAGPWVHVSGGKEPPRDAMIFRFKDAQQRALTLNVNEGSGDSVEEVWKDEADGTRTMSGDERSSFLEEGLDESAIEMQRERTLVERDGLRLQILVKATILTPEEEYDSAVAFHLLHRSSTDRAPIGNVIQQLMDKGILSKHKPVSGGLGGRKVLGRGLHLTERFATTLANGLPEPLFPQAVFFHRKHNPPQDHFLAARPFFLSSIEMRMLPVMIL</sequence>
<dbReference type="PANTHER" id="PTHR15180">
    <property type="entry name" value="GENERAL TRANSCRIPTION FACTOR 3C POLYPEPTIDE 1"/>
    <property type="match status" value="1"/>
</dbReference>
<reference evidence="5" key="1">
    <citation type="journal article" date="2018" name="Nat. Microbiol.">
        <title>Leveraging single-cell genomics to expand the fungal tree of life.</title>
        <authorList>
            <person name="Ahrendt S.R."/>
            <person name="Quandt C.A."/>
            <person name="Ciobanu D."/>
            <person name="Clum A."/>
            <person name="Salamov A."/>
            <person name="Andreopoulos B."/>
            <person name="Cheng J.F."/>
            <person name="Woyke T."/>
            <person name="Pelin A."/>
            <person name="Henrissat B."/>
            <person name="Reynolds N.K."/>
            <person name="Benny G.L."/>
            <person name="Smith M.E."/>
            <person name="James T.Y."/>
            <person name="Grigoriev I.V."/>
        </authorList>
    </citation>
    <scope>NUCLEOTIDE SEQUENCE [LARGE SCALE GENOMIC DNA]</scope>
</reference>
<feature type="region of interest" description="Disordered" evidence="1">
    <location>
        <begin position="303"/>
        <end position="328"/>
    </location>
</feature>
<evidence type="ECO:0000259" key="2">
    <source>
        <dbReference type="Pfam" id="PF20222"/>
    </source>
</evidence>
<dbReference type="InterPro" id="IPR056467">
    <property type="entry name" value="eWH_GTF3C1"/>
</dbReference>
<dbReference type="Proteomes" id="UP000267251">
    <property type="component" value="Unassembled WGS sequence"/>
</dbReference>
<gene>
    <name evidence="4" type="ORF">BJ684DRAFT_15994</name>
</gene>
<dbReference type="PANTHER" id="PTHR15180:SF1">
    <property type="entry name" value="GENERAL TRANSCRIPTION FACTOR 3C POLYPEPTIDE 1"/>
    <property type="match status" value="1"/>
</dbReference>